<dbReference type="Gene3D" id="3.90.199.10">
    <property type="entry name" value="Topoisomerase II, domain 5"/>
    <property type="match status" value="1"/>
</dbReference>
<dbReference type="SMART" id="SM00434">
    <property type="entry name" value="TOP4c"/>
    <property type="match status" value="1"/>
</dbReference>
<comment type="catalytic activity">
    <reaction evidence="1 6">
        <text>ATP-dependent breakage, passage and rejoining of double-stranded DNA.</text>
        <dbReference type="EC" id="5.6.2.2"/>
    </reaction>
</comment>
<dbReference type="PROSITE" id="PS52040">
    <property type="entry name" value="TOPO_IIA"/>
    <property type="match status" value="1"/>
</dbReference>
<evidence type="ECO:0000256" key="3">
    <source>
        <dbReference type="ARBA" id="ARBA00023029"/>
    </source>
</evidence>
<proteinExistence type="inferred from homology"/>
<reference evidence="8" key="1">
    <citation type="submission" date="2020-04" db="EMBL/GenBank/DDBJ databases">
        <title>Deep metagenomics examines the oral microbiome during advanced dental caries in children, revealing novel taxa and co-occurrences with host molecules.</title>
        <authorList>
            <person name="Baker J.L."/>
            <person name="Morton J.T."/>
            <person name="Dinis M."/>
            <person name="Alvarez R."/>
            <person name="Tran N.C."/>
            <person name="Knight R."/>
            <person name="Edlund A."/>
        </authorList>
    </citation>
    <scope>NUCLEOTIDE SEQUENCE</scope>
    <source>
        <strain evidence="8">JCVI_24_bin.8</strain>
    </source>
</reference>
<accession>A0A930HDI6</accession>
<evidence type="ECO:0000256" key="4">
    <source>
        <dbReference type="ARBA" id="ARBA00023125"/>
    </source>
</evidence>
<evidence type="ECO:0000259" key="7">
    <source>
        <dbReference type="PROSITE" id="PS52040"/>
    </source>
</evidence>
<dbReference type="PANTHER" id="PTHR43493">
    <property type="entry name" value="DNA GYRASE/TOPOISOMERASE SUBUNIT A"/>
    <property type="match status" value="1"/>
</dbReference>
<dbReference type="FunFam" id="3.90.199.10:FF:000001">
    <property type="entry name" value="DNA gyrase subunit A"/>
    <property type="match status" value="1"/>
</dbReference>
<evidence type="ECO:0000256" key="6">
    <source>
        <dbReference type="PROSITE-ProRule" id="PRU01384"/>
    </source>
</evidence>
<keyword evidence="5 6" id="KW-0413">Isomerase</keyword>
<evidence type="ECO:0000313" key="8">
    <source>
        <dbReference type="EMBL" id="MBF1352868.1"/>
    </source>
</evidence>
<comment type="similarity">
    <text evidence="2">Belongs to the type II topoisomerase GyrA/ParC subunit family.</text>
</comment>
<feature type="domain" description="Topo IIA-type catalytic" evidence="7">
    <location>
        <begin position="36"/>
        <end position="295"/>
    </location>
</feature>
<organism evidence="8 9">
    <name type="scientific">Mogibacterium diversum</name>
    <dbReference type="NCBI Taxonomy" id="114527"/>
    <lineage>
        <taxon>Bacteria</taxon>
        <taxon>Bacillati</taxon>
        <taxon>Bacillota</taxon>
        <taxon>Clostridia</taxon>
        <taxon>Peptostreptococcales</taxon>
        <taxon>Anaerovoracaceae</taxon>
        <taxon>Mogibacterium</taxon>
    </lineage>
</organism>
<dbReference type="GO" id="GO:0006265">
    <property type="term" value="P:DNA topological change"/>
    <property type="evidence" value="ECO:0007669"/>
    <property type="project" value="UniProtKB-UniRule"/>
</dbReference>
<gene>
    <name evidence="8" type="ORF">HXM71_07125</name>
</gene>
<evidence type="ECO:0000256" key="1">
    <source>
        <dbReference type="ARBA" id="ARBA00000185"/>
    </source>
</evidence>
<protein>
    <submittedName>
        <fullName evidence="8">DNA gyrase subunit A</fullName>
    </submittedName>
</protein>
<dbReference type="GO" id="GO:0003677">
    <property type="term" value="F:DNA binding"/>
    <property type="evidence" value="ECO:0007669"/>
    <property type="project" value="UniProtKB-UniRule"/>
</dbReference>
<evidence type="ECO:0000256" key="5">
    <source>
        <dbReference type="ARBA" id="ARBA00023235"/>
    </source>
</evidence>
<dbReference type="Proteomes" id="UP000722050">
    <property type="component" value="Unassembled WGS sequence"/>
</dbReference>
<dbReference type="GO" id="GO:0009330">
    <property type="term" value="C:DNA topoisomerase type II (double strand cut, ATP-hydrolyzing) complex"/>
    <property type="evidence" value="ECO:0007669"/>
    <property type="project" value="TreeGrafter"/>
</dbReference>
<evidence type="ECO:0000313" key="9">
    <source>
        <dbReference type="Proteomes" id="UP000722050"/>
    </source>
</evidence>
<dbReference type="Pfam" id="PF00521">
    <property type="entry name" value="DNA_topoisoIV"/>
    <property type="match status" value="1"/>
</dbReference>
<feature type="active site" description="O-(5'-phospho-DNA)-tyrosine intermediate" evidence="6">
    <location>
        <position position="124"/>
    </location>
</feature>
<dbReference type="InterPro" id="IPR002205">
    <property type="entry name" value="Topo_IIA_dom_A"/>
</dbReference>
<dbReference type="AlphaFoldDB" id="A0A930HDI6"/>
<dbReference type="PANTHER" id="PTHR43493:SF5">
    <property type="entry name" value="DNA GYRASE SUBUNIT A, CHLOROPLASTIC_MITOCHONDRIAL"/>
    <property type="match status" value="1"/>
</dbReference>
<dbReference type="SUPFAM" id="SSF56719">
    <property type="entry name" value="Type II DNA topoisomerase"/>
    <property type="match status" value="1"/>
</dbReference>
<dbReference type="Gene3D" id="3.30.1360.40">
    <property type="match status" value="1"/>
</dbReference>
<dbReference type="EMBL" id="JABZQH010000311">
    <property type="protein sequence ID" value="MBF1352868.1"/>
    <property type="molecule type" value="Genomic_DNA"/>
</dbReference>
<comment type="caution">
    <text evidence="8">The sequence shown here is derived from an EMBL/GenBank/DDBJ whole genome shotgun (WGS) entry which is preliminary data.</text>
</comment>
<dbReference type="GO" id="GO:0005524">
    <property type="term" value="F:ATP binding"/>
    <property type="evidence" value="ECO:0007669"/>
    <property type="project" value="InterPro"/>
</dbReference>
<dbReference type="InterPro" id="IPR013760">
    <property type="entry name" value="Topo_IIA-like_dom_sf"/>
</dbReference>
<evidence type="ECO:0000256" key="2">
    <source>
        <dbReference type="ARBA" id="ARBA00008263"/>
    </source>
</evidence>
<dbReference type="GO" id="GO:0034335">
    <property type="term" value="F:DNA negative supercoiling activity"/>
    <property type="evidence" value="ECO:0007669"/>
    <property type="project" value="UniProtKB-ARBA"/>
</dbReference>
<dbReference type="CDD" id="cd00187">
    <property type="entry name" value="TOP4c"/>
    <property type="match status" value="1"/>
</dbReference>
<dbReference type="InterPro" id="IPR050220">
    <property type="entry name" value="Type_II_DNA_Topoisomerases"/>
</dbReference>
<dbReference type="GO" id="GO:0005737">
    <property type="term" value="C:cytoplasm"/>
    <property type="evidence" value="ECO:0007669"/>
    <property type="project" value="TreeGrafter"/>
</dbReference>
<feature type="non-terminal residue" evidence="8">
    <location>
        <position position="295"/>
    </location>
</feature>
<keyword evidence="3 6" id="KW-0799">Topoisomerase</keyword>
<name>A0A930HDI6_9FIRM</name>
<sequence>MTTLLEDSKIITHEIYDEMKNSYIDYAMSVIVGRALPDVRDGLKPVHRRILYGMSILGITPDKPHKKSARIVGEVMGKYHPHGDSSIYDAMVKMAQDFSTRYPLVDGHGNFGSVDGDGAAAMRYTEARMSPFSLQMVRDIEKDTVDFTDNFDGEEKEPVVLPSRVPNLLINGSNGIAVGMATSIPPHNLSDTIDACIKRIDDENCSNDELIKIIKAPDFPTGASILGRDAAREAYETGTGKITVRSKSEIEETARGRMRIVITEIPFQVNKARLIESMADLVRNKKIDGISAIRD</sequence>
<keyword evidence="4 6" id="KW-0238">DNA-binding</keyword>
<dbReference type="InterPro" id="IPR013758">
    <property type="entry name" value="Topo_IIA_A/C_ab"/>
</dbReference>